<protein>
    <recommendedName>
        <fullName evidence="1">Ubiquitin-like domain-containing protein</fullName>
    </recommendedName>
</protein>
<reference evidence="2 3" key="1">
    <citation type="journal article" date="2013" name="Front. Plant Sci.">
        <title>The Reference Genome of the Halophytic Plant Eutrema salsugineum.</title>
        <authorList>
            <person name="Yang R."/>
            <person name="Jarvis D.E."/>
            <person name="Chen H."/>
            <person name="Beilstein M.A."/>
            <person name="Grimwood J."/>
            <person name="Jenkins J."/>
            <person name="Shu S."/>
            <person name="Prochnik S."/>
            <person name="Xin M."/>
            <person name="Ma C."/>
            <person name="Schmutz J."/>
            <person name="Wing R.A."/>
            <person name="Mitchell-Olds T."/>
            <person name="Schumaker K.S."/>
            <person name="Wang X."/>
        </authorList>
    </citation>
    <scope>NUCLEOTIDE SEQUENCE [LARGE SCALE GENOMIC DNA]</scope>
</reference>
<dbReference type="PROSITE" id="PS50053">
    <property type="entry name" value="UBIQUITIN_2"/>
    <property type="match status" value="1"/>
</dbReference>
<keyword evidence="3" id="KW-1185">Reference proteome</keyword>
<dbReference type="Proteomes" id="UP000030689">
    <property type="component" value="Unassembled WGS sequence"/>
</dbReference>
<dbReference type="Pfam" id="PF11976">
    <property type="entry name" value="Rad60-SLD"/>
    <property type="match status" value="1"/>
</dbReference>
<dbReference type="EMBL" id="KI517464">
    <property type="protein sequence ID" value="ESQ42938.1"/>
    <property type="molecule type" value="Genomic_DNA"/>
</dbReference>
<dbReference type="InterPro" id="IPR029071">
    <property type="entry name" value="Ubiquitin-like_domsf"/>
</dbReference>
<dbReference type="STRING" id="72664.V4LSS2"/>
<accession>V4LSS2</accession>
<dbReference type="AlphaFoldDB" id="V4LSS2"/>
<gene>
    <name evidence="2" type="ORF">EUTSA_v10015081mg</name>
</gene>
<dbReference type="PANTHER" id="PTHR10562">
    <property type="entry name" value="SMALL UBIQUITIN-RELATED MODIFIER"/>
    <property type="match status" value="1"/>
</dbReference>
<dbReference type="SUPFAM" id="SSF54236">
    <property type="entry name" value="Ubiquitin-like"/>
    <property type="match status" value="1"/>
</dbReference>
<evidence type="ECO:0000313" key="3">
    <source>
        <dbReference type="Proteomes" id="UP000030689"/>
    </source>
</evidence>
<dbReference type="Gramene" id="ESQ42938">
    <property type="protein sequence ID" value="ESQ42938"/>
    <property type="gene ID" value="EUTSA_v10015081mg"/>
</dbReference>
<evidence type="ECO:0000313" key="2">
    <source>
        <dbReference type="EMBL" id="ESQ42938.1"/>
    </source>
</evidence>
<organism evidence="2 3">
    <name type="scientific">Eutrema salsugineum</name>
    <name type="common">Saltwater cress</name>
    <name type="synonym">Sisymbrium salsugineum</name>
    <dbReference type="NCBI Taxonomy" id="72664"/>
    <lineage>
        <taxon>Eukaryota</taxon>
        <taxon>Viridiplantae</taxon>
        <taxon>Streptophyta</taxon>
        <taxon>Embryophyta</taxon>
        <taxon>Tracheophyta</taxon>
        <taxon>Spermatophyta</taxon>
        <taxon>Magnoliopsida</taxon>
        <taxon>eudicotyledons</taxon>
        <taxon>Gunneridae</taxon>
        <taxon>Pentapetalae</taxon>
        <taxon>rosids</taxon>
        <taxon>malvids</taxon>
        <taxon>Brassicales</taxon>
        <taxon>Brassicaceae</taxon>
        <taxon>Eutremeae</taxon>
        <taxon>Eutrema</taxon>
    </lineage>
</organism>
<dbReference type="eggNOG" id="KOG1769">
    <property type="taxonomic scope" value="Eukaryota"/>
</dbReference>
<feature type="domain" description="Ubiquitin-like" evidence="1">
    <location>
        <begin position="21"/>
        <end position="96"/>
    </location>
</feature>
<dbReference type="Gene3D" id="3.10.20.90">
    <property type="entry name" value="Phosphatidylinositol 3-kinase Catalytic Subunit, Chain A, domain 1"/>
    <property type="match status" value="1"/>
</dbReference>
<dbReference type="InterPro" id="IPR022617">
    <property type="entry name" value="Rad60/SUMO-like_dom"/>
</dbReference>
<dbReference type="OrthoDB" id="442921at2759"/>
<name>V4LSS2_EUTSA</name>
<proteinExistence type="predicted"/>
<dbReference type="OMA" id="MLILHCW"/>
<evidence type="ECO:0000259" key="1">
    <source>
        <dbReference type="PROSITE" id="PS50053"/>
    </source>
</evidence>
<sequence>MSATQEEDKKPGDLRGTHIHLKVNFQVLDGYEVFFRMKRRTQLKKLMDAVCERVCVDFNSMAFLFHGRRLLGGQTPDELDMEDGDEIDARLDQSGGGITNGLYLSCF</sequence>
<dbReference type="InterPro" id="IPR000626">
    <property type="entry name" value="Ubiquitin-like_dom"/>
</dbReference>